<accession>A0A9P5D7H3</accession>
<comment type="caution">
    <text evidence="1">The sequence shown here is derived from an EMBL/GenBank/DDBJ whole genome shotgun (WGS) entry which is preliminary data.</text>
</comment>
<dbReference type="EMBL" id="JAANYQ010000004">
    <property type="protein sequence ID" value="KAF4124519.1"/>
    <property type="molecule type" value="Genomic_DNA"/>
</dbReference>
<dbReference type="Proteomes" id="UP000749293">
    <property type="component" value="Unassembled WGS sequence"/>
</dbReference>
<sequence length="104" mass="11461">MIGCVSIQHLPTHRHHSDFPGHAQQDIDDAKNLSINAFVLELSDAALDMVTGSPDHLFTHPGFFNGSDDYQWTWGKDKASSSYYKVDGKALISTFSSGGFDSDR</sequence>
<dbReference type="RefSeq" id="XP_035323171.1">
    <property type="nucleotide sequence ID" value="XM_035467159.1"/>
</dbReference>
<dbReference type="GeneID" id="55971413"/>
<dbReference type="AlphaFoldDB" id="A0A9P5D7H3"/>
<protein>
    <submittedName>
        <fullName evidence="1">Glycosyl hydrolase family 71</fullName>
    </submittedName>
</protein>
<dbReference type="OrthoDB" id="3257981at2759"/>
<proteinExistence type="predicted"/>
<evidence type="ECO:0000313" key="2">
    <source>
        <dbReference type="Proteomes" id="UP000749293"/>
    </source>
</evidence>
<reference evidence="1" key="1">
    <citation type="submission" date="2020-03" db="EMBL/GenBank/DDBJ databases">
        <title>Site-based positive gene gene selection in Geosmithia morbida across the United States reveals a broad range of putative effectors and factors for local host and environmental adapation.</title>
        <authorList>
            <person name="Onufrak A."/>
            <person name="Murdoch R.W."/>
            <person name="Gazis R."/>
            <person name="Huff M."/>
            <person name="Staton M."/>
            <person name="Klingeman W."/>
            <person name="Hadziabdic D."/>
        </authorList>
    </citation>
    <scope>NUCLEOTIDE SEQUENCE</scope>
    <source>
        <strain evidence="1">1262</strain>
    </source>
</reference>
<keyword evidence="1" id="KW-0378">Hydrolase</keyword>
<keyword evidence="2" id="KW-1185">Reference proteome</keyword>
<name>A0A9P5D7H3_9HYPO</name>
<dbReference type="GO" id="GO:0016787">
    <property type="term" value="F:hydrolase activity"/>
    <property type="evidence" value="ECO:0007669"/>
    <property type="project" value="UniProtKB-KW"/>
</dbReference>
<organism evidence="1 2">
    <name type="scientific">Geosmithia morbida</name>
    <dbReference type="NCBI Taxonomy" id="1094350"/>
    <lineage>
        <taxon>Eukaryota</taxon>
        <taxon>Fungi</taxon>
        <taxon>Dikarya</taxon>
        <taxon>Ascomycota</taxon>
        <taxon>Pezizomycotina</taxon>
        <taxon>Sordariomycetes</taxon>
        <taxon>Hypocreomycetidae</taxon>
        <taxon>Hypocreales</taxon>
        <taxon>Bionectriaceae</taxon>
        <taxon>Geosmithia</taxon>
    </lineage>
</organism>
<evidence type="ECO:0000313" key="1">
    <source>
        <dbReference type="EMBL" id="KAF4124519.1"/>
    </source>
</evidence>
<gene>
    <name evidence="1" type="ORF">GMORB2_5185</name>
</gene>